<protein>
    <submittedName>
        <fullName evidence="1">Uncharacterized protein</fullName>
    </submittedName>
</protein>
<comment type="caution">
    <text evidence="1">The sequence shown here is derived from an EMBL/GenBank/DDBJ whole genome shotgun (WGS) entry which is preliminary data.</text>
</comment>
<organism evidence="1 2">
    <name type="scientific">Acidocella aquatica</name>
    <dbReference type="NCBI Taxonomy" id="1922313"/>
    <lineage>
        <taxon>Bacteria</taxon>
        <taxon>Pseudomonadati</taxon>
        <taxon>Pseudomonadota</taxon>
        <taxon>Alphaproteobacteria</taxon>
        <taxon>Acetobacterales</taxon>
        <taxon>Acidocellaceae</taxon>
        <taxon>Acidocella</taxon>
    </lineage>
</organism>
<dbReference type="Proteomes" id="UP001156641">
    <property type="component" value="Unassembled WGS sequence"/>
</dbReference>
<proteinExistence type="predicted"/>
<reference evidence="2" key="1">
    <citation type="journal article" date="2019" name="Int. J. Syst. Evol. Microbiol.">
        <title>The Global Catalogue of Microorganisms (GCM) 10K type strain sequencing project: providing services to taxonomists for standard genome sequencing and annotation.</title>
        <authorList>
            <consortium name="The Broad Institute Genomics Platform"/>
            <consortium name="The Broad Institute Genome Sequencing Center for Infectious Disease"/>
            <person name="Wu L."/>
            <person name="Ma J."/>
        </authorList>
    </citation>
    <scope>NUCLEOTIDE SEQUENCE [LARGE SCALE GENOMIC DNA]</scope>
    <source>
        <strain evidence="2">NBRC 112502</strain>
    </source>
</reference>
<evidence type="ECO:0000313" key="2">
    <source>
        <dbReference type="Proteomes" id="UP001156641"/>
    </source>
</evidence>
<gene>
    <name evidence="1" type="ORF">GCM10010909_12760</name>
</gene>
<dbReference type="EMBL" id="BSOS01000026">
    <property type="protein sequence ID" value="GLR66596.1"/>
    <property type="molecule type" value="Genomic_DNA"/>
</dbReference>
<name>A0ABQ6A432_9PROT</name>
<dbReference type="RefSeq" id="WP_284257297.1">
    <property type="nucleotide sequence ID" value="NZ_BSOS01000026.1"/>
</dbReference>
<sequence>MVRFEPRLHIDADTAGQIESMIMPLLESPTVVVTDGYSFPLAAEIVKDGVWVRAATGEEMTAFLTMGDVPDADGLKWPGDPAMPTGREIEWQETQDGEVQIGRACHLWGGEVILKSGRGSYSPFYVHEDAARSWAMATALSLPEIDVLQLQVVPYACVRRFALNLINGGQVEFNRLNRFWISPVRSWGRVEQFTLPGTEF</sequence>
<evidence type="ECO:0000313" key="1">
    <source>
        <dbReference type="EMBL" id="GLR66596.1"/>
    </source>
</evidence>
<keyword evidence="2" id="KW-1185">Reference proteome</keyword>
<accession>A0ABQ6A432</accession>